<dbReference type="AlphaFoldDB" id="A0A1F6CSD9"/>
<name>A0A1F6CSD9_9BACT</name>
<reference evidence="1 2" key="1">
    <citation type="journal article" date="2016" name="Nat. Commun.">
        <title>Thousands of microbial genomes shed light on interconnected biogeochemical processes in an aquifer system.</title>
        <authorList>
            <person name="Anantharaman K."/>
            <person name="Brown C.T."/>
            <person name="Hug L.A."/>
            <person name="Sharon I."/>
            <person name="Castelle C.J."/>
            <person name="Probst A.J."/>
            <person name="Thomas B.C."/>
            <person name="Singh A."/>
            <person name="Wilkins M.J."/>
            <person name="Karaoz U."/>
            <person name="Brodie E.L."/>
            <person name="Williams K.H."/>
            <person name="Hubbard S.S."/>
            <person name="Banfield J.F."/>
        </authorList>
    </citation>
    <scope>NUCLEOTIDE SEQUENCE [LARGE SCALE GENOMIC DNA]</scope>
</reference>
<proteinExistence type="predicted"/>
<sequence>MDDKKDIQKPNPLLRFFDKHSAHTNPFATNQSADRAYRRAERLVAALYLVTNHIPSTESIRVSVRAGALAILENVLALRNEMRTDSESVQTCRASIRHLMSLVRLLAVGGFLSIQNANIMIEGLDELGNFLNTSQNSPLSETFALSPENLLDVREGHIKDTIAVKDIKKIKDTSIADGLSDTVSDRRGPSVREENIIAVLRSGGELGIRDIASNLPEYSEKMIQRHLVDLIAAGRVKKTGLKRWSRYSIVR</sequence>
<dbReference type="Proteomes" id="UP000176445">
    <property type="component" value="Unassembled WGS sequence"/>
</dbReference>
<evidence type="ECO:0000313" key="2">
    <source>
        <dbReference type="Proteomes" id="UP000176445"/>
    </source>
</evidence>
<accession>A0A1F6CSD9</accession>
<evidence type="ECO:0000313" key="1">
    <source>
        <dbReference type="EMBL" id="OGG52064.1"/>
    </source>
</evidence>
<dbReference type="EMBL" id="MFKW01000004">
    <property type="protein sequence ID" value="OGG52064.1"/>
    <property type="molecule type" value="Genomic_DNA"/>
</dbReference>
<protein>
    <recommendedName>
        <fullName evidence="3">HTH deoR-type domain-containing protein</fullName>
    </recommendedName>
</protein>
<evidence type="ECO:0008006" key="3">
    <source>
        <dbReference type="Google" id="ProtNLM"/>
    </source>
</evidence>
<organism evidence="1 2">
    <name type="scientific">Candidatus Kaiserbacteria bacterium RIFCSPHIGHO2_01_FULL_54_36b</name>
    <dbReference type="NCBI Taxonomy" id="1798483"/>
    <lineage>
        <taxon>Bacteria</taxon>
        <taxon>Candidatus Kaiseribacteriota</taxon>
    </lineage>
</organism>
<comment type="caution">
    <text evidence="1">The sequence shown here is derived from an EMBL/GenBank/DDBJ whole genome shotgun (WGS) entry which is preliminary data.</text>
</comment>
<gene>
    <name evidence="1" type="ORF">A2704_06360</name>
</gene>